<dbReference type="AlphaFoldDB" id="A0A2N7K2K8"/>
<evidence type="ECO:0000256" key="1">
    <source>
        <dbReference type="SAM" id="MobiDB-lite"/>
    </source>
</evidence>
<dbReference type="Gene3D" id="3.40.50.1220">
    <property type="entry name" value="TPP-binding domain"/>
    <property type="match status" value="1"/>
</dbReference>
<evidence type="ECO:0000313" key="3">
    <source>
        <dbReference type="Proteomes" id="UP000235406"/>
    </source>
</evidence>
<feature type="compositionally biased region" description="Polar residues" evidence="1">
    <location>
        <begin position="593"/>
        <end position="602"/>
    </location>
</feature>
<reference evidence="3" key="1">
    <citation type="submission" date="2016-07" db="EMBL/GenBank/DDBJ databases">
        <title>Nontailed viruses are major unrecognized killers of bacteria in the ocean.</title>
        <authorList>
            <person name="Kauffman K."/>
            <person name="Hussain F."/>
            <person name="Yang J."/>
            <person name="Arevalo P."/>
            <person name="Brown J."/>
            <person name="Cutler M."/>
            <person name="Kelly L."/>
            <person name="Polz M.F."/>
        </authorList>
    </citation>
    <scope>NUCLEOTIDE SEQUENCE [LARGE SCALE GENOMIC DNA]</scope>
    <source>
        <strain evidence="3">10N.261.46.F8</strain>
    </source>
</reference>
<gene>
    <name evidence="2" type="ORF">BCT49_08905</name>
</gene>
<protein>
    <submittedName>
        <fullName evidence="2">Uncharacterized protein</fullName>
    </submittedName>
</protein>
<accession>A0A2N7K2K8</accession>
<dbReference type="SUPFAM" id="SSF52467">
    <property type="entry name" value="DHS-like NAD/FAD-binding domain"/>
    <property type="match status" value="1"/>
</dbReference>
<feature type="region of interest" description="Disordered" evidence="1">
    <location>
        <begin position="587"/>
        <end position="627"/>
    </location>
</feature>
<dbReference type="Pfam" id="PF13289">
    <property type="entry name" value="SIR2_2"/>
    <property type="match status" value="1"/>
</dbReference>
<proteinExistence type="predicted"/>
<sequence>MAIVTKPQKHLLNILKTTNNPNFTLFLGAGSSVTSGVKNATTLINQWRTTYSEMYPELDIKDEYWYDQPTEYSVLFERLYDQPSQRREFIENCVKDALPSWGYIYLANLLKENIFNTVFTTNFDDLINEACYSFSTNLKPLVSAHDSSISSVRITSPRPKIIKLHGDFLFDDIKNTVRELESLEDNMRSKFKQYASEFGMIVVGYSGNDRSIMETLNTLLRNDSNFPHGIYWCVRKDTDLTKLSKDLEELTRFPRFHLITIDGFDELLADVHHCLQLKMQDEVSNPYKHLAERLDNFVSLNDSGEGEEHEHAAINTDIQVLKNNIQRIHHAIEMVDKVEQVLKADQTDTQKVSQMLQELGSELQTIKNGVTDEVHLIATPNALMADIELGEENYEKAIGLSLKALESRITVQALSTLVLSLCKNGESKRFIETHKYFGQLESISDKEAKKLISTVVELIDENFLEEALFILSFLSSMKVSLRIKTFLNLNEALILRLQEKDIPEELLQLVQHDLDRMVESKDSWLTFGLSLILSNDDRAYKAAQSLSTNQILVVINRDQPIMRLISEDLYAMLLTLPQVEAMLDDEELDETSDNVTTSLTEDNATDIKVQPNDGDNTDSKDEVNCSV</sequence>
<dbReference type="Proteomes" id="UP000235406">
    <property type="component" value="Unassembled WGS sequence"/>
</dbReference>
<dbReference type="InterPro" id="IPR029035">
    <property type="entry name" value="DHS-like_NAD/FAD-binding_dom"/>
</dbReference>
<dbReference type="RefSeq" id="WP_102435950.1">
    <property type="nucleotide sequence ID" value="NZ_CAWNVI010000122.1"/>
</dbReference>
<evidence type="ECO:0000313" key="2">
    <source>
        <dbReference type="EMBL" id="PMM68298.1"/>
    </source>
</evidence>
<dbReference type="EMBL" id="MCZK01000122">
    <property type="protein sequence ID" value="PMM68298.1"/>
    <property type="molecule type" value="Genomic_DNA"/>
</dbReference>
<dbReference type="OrthoDB" id="9812424at2"/>
<name>A0A2N7K2K8_9VIBR</name>
<comment type="caution">
    <text evidence="2">The sequence shown here is derived from an EMBL/GenBank/DDBJ whole genome shotgun (WGS) entry which is preliminary data.</text>
</comment>
<organism evidence="2 3">
    <name type="scientific">Vibrio lentus</name>
    <dbReference type="NCBI Taxonomy" id="136468"/>
    <lineage>
        <taxon>Bacteria</taxon>
        <taxon>Pseudomonadati</taxon>
        <taxon>Pseudomonadota</taxon>
        <taxon>Gammaproteobacteria</taxon>
        <taxon>Vibrionales</taxon>
        <taxon>Vibrionaceae</taxon>
        <taxon>Vibrio</taxon>
    </lineage>
</organism>
<feature type="compositionally biased region" description="Basic and acidic residues" evidence="1">
    <location>
        <begin position="617"/>
        <end position="627"/>
    </location>
</feature>